<feature type="domain" description="PIN" evidence="1">
    <location>
        <begin position="3"/>
        <end position="124"/>
    </location>
</feature>
<dbReference type="EMBL" id="JAAAMJ010000004">
    <property type="protein sequence ID" value="NDV86662.1"/>
    <property type="molecule type" value="Genomic_DNA"/>
</dbReference>
<gene>
    <name evidence="2" type="ORF">GTW51_08105</name>
</gene>
<dbReference type="Pfam" id="PF01850">
    <property type="entry name" value="PIN"/>
    <property type="match status" value="1"/>
</dbReference>
<dbReference type="InterPro" id="IPR052919">
    <property type="entry name" value="TA_system_RNase"/>
</dbReference>
<evidence type="ECO:0000313" key="3">
    <source>
        <dbReference type="Proteomes" id="UP000476332"/>
    </source>
</evidence>
<dbReference type="Gene3D" id="3.40.50.1010">
    <property type="entry name" value="5'-nuclease"/>
    <property type="match status" value="1"/>
</dbReference>
<dbReference type="RefSeq" id="WP_163043414.1">
    <property type="nucleotide sequence ID" value="NZ_JAAAMJ010000004.1"/>
</dbReference>
<sequence>MSLLDTHCLIWYLNGDTRMGPKTRARIEADWGSGSGAAGIAAMTLWEIAMLVSKGRLSVGQDLGSWFASLLGDGGVQLLALDARVAVDSVSLPGSFHSDPSDRLIVATARCHDMPLLTADRAILAYGAEGHVQAINATL</sequence>
<dbReference type="CDD" id="cd09872">
    <property type="entry name" value="PIN_Sll0205-like"/>
    <property type="match status" value="1"/>
</dbReference>
<dbReference type="AlphaFoldDB" id="A0A6L9MGC9"/>
<evidence type="ECO:0000259" key="1">
    <source>
        <dbReference type="Pfam" id="PF01850"/>
    </source>
</evidence>
<dbReference type="PANTHER" id="PTHR36173">
    <property type="entry name" value="RIBONUCLEASE VAPC16-RELATED"/>
    <property type="match status" value="1"/>
</dbReference>
<protein>
    <submittedName>
        <fullName evidence="2">PIN domain-containing protein</fullName>
    </submittedName>
</protein>
<accession>A0A6L9MGC9</accession>
<keyword evidence="3" id="KW-1185">Reference proteome</keyword>
<dbReference type="InterPro" id="IPR041705">
    <property type="entry name" value="PIN_Sll0205"/>
</dbReference>
<name>A0A6L9MGC9_9HYPH</name>
<proteinExistence type="predicted"/>
<dbReference type="PANTHER" id="PTHR36173:SF1">
    <property type="entry name" value="RIBONUCLEASE VAPC22"/>
    <property type="match status" value="1"/>
</dbReference>
<dbReference type="InterPro" id="IPR029060">
    <property type="entry name" value="PIN-like_dom_sf"/>
</dbReference>
<reference evidence="2 3" key="1">
    <citation type="submission" date="2020-01" db="EMBL/GenBank/DDBJ databases">
        <title>Genomes of bacteria type strains.</title>
        <authorList>
            <person name="Chen J."/>
            <person name="Zhu S."/>
            <person name="Chen J."/>
        </authorList>
    </citation>
    <scope>NUCLEOTIDE SEQUENCE [LARGE SCALE GENOMIC DNA]</scope>
    <source>
        <strain evidence="2 3">KCTC 52919</strain>
    </source>
</reference>
<dbReference type="InterPro" id="IPR002716">
    <property type="entry name" value="PIN_dom"/>
</dbReference>
<dbReference type="Proteomes" id="UP000476332">
    <property type="component" value="Unassembled WGS sequence"/>
</dbReference>
<comment type="caution">
    <text evidence="2">The sequence shown here is derived from an EMBL/GenBank/DDBJ whole genome shotgun (WGS) entry which is preliminary data.</text>
</comment>
<dbReference type="SUPFAM" id="SSF88723">
    <property type="entry name" value="PIN domain-like"/>
    <property type="match status" value="1"/>
</dbReference>
<organism evidence="2 3">
    <name type="scientific">Aurantimonas aggregata</name>
    <dbReference type="NCBI Taxonomy" id="2047720"/>
    <lineage>
        <taxon>Bacteria</taxon>
        <taxon>Pseudomonadati</taxon>
        <taxon>Pseudomonadota</taxon>
        <taxon>Alphaproteobacteria</taxon>
        <taxon>Hyphomicrobiales</taxon>
        <taxon>Aurantimonadaceae</taxon>
        <taxon>Aurantimonas</taxon>
    </lineage>
</organism>
<evidence type="ECO:0000313" key="2">
    <source>
        <dbReference type="EMBL" id="NDV86662.1"/>
    </source>
</evidence>